<evidence type="ECO:0000313" key="2">
    <source>
        <dbReference type="Proteomes" id="UP001500454"/>
    </source>
</evidence>
<name>A0ABP8IYR0_9BACT</name>
<dbReference type="Proteomes" id="UP001500454">
    <property type="component" value="Unassembled WGS sequence"/>
</dbReference>
<protein>
    <submittedName>
        <fullName evidence="1">Uncharacterized protein</fullName>
    </submittedName>
</protein>
<dbReference type="EMBL" id="BAABHA010000002">
    <property type="protein sequence ID" value="GAA4379360.1"/>
    <property type="molecule type" value="Genomic_DNA"/>
</dbReference>
<accession>A0ABP8IYR0</accession>
<evidence type="ECO:0000313" key="1">
    <source>
        <dbReference type="EMBL" id="GAA4379360.1"/>
    </source>
</evidence>
<reference evidence="2" key="1">
    <citation type="journal article" date="2019" name="Int. J. Syst. Evol. Microbiol.">
        <title>The Global Catalogue of Microorganisms (GCM) 10K type strain sequencing project: providing services to taxonomists for standard genome sequencing and annotation.</title>
        <authorList>
            <consortium name="The Broad Institute Genomics Platform"/>
            <consortium name="The Broad Institute Genome Sequencing Center for Infectious Disease"/>
            <person name="Wu L."/>
            <person name="Ma J."/>
        </authorList>
    </citation>
    <scope>NUCLEOTIDE SEQUENCE [LARGE SCALE GENOMIC DNA]</scope>
    <source>
        <strain evidence="2">JCM 17924</strain>
    </source>
</reference>
<gene>
    <name evidence="1" type="ORF">GCM10023186_16820</name>
</gene>
<organism evidence="1 2">
    <name type="scientific">Hymenobacter koreensis</name>
    <dbReference type="NCBI Taxonomy" id="1084523"/>
    <lineage>
        <taxon>Bacteria</taxon>
        <taxon>Pseudomonadati</taxon>
        <taxon>Bacteroidota</taxon>
        <taxon>Cytophagia</taxon>
        <taxon>Cytophagales</taxon>
        <taxon>Hymenobacteraceae</taxon>
        <taxon>Hymenobacter</taxon>
    </lineage>
</organism>
<comment type="caution">
    <text evidence="1">The sequence shown here is derived from an EMBL/GenBank/DDBJ whole genome shotgun (WGS) entry which is preliminary data.</text>
</comment>
<keyword evidence="2" id="KW-1185">Reference proteome</keyword>
<proteinExistence type="predicted"/>
<sequence>MGSTAKKNNGTGNQRFALSVYRHEGTQRLSPRMLFGAVELGYALYHIIK</sequence>